<accession>A0A923HQM8</accession>
<feature type="signal peptide" evidence="1">
    <location>
        <begin position="1"/>
        <end position="21"/>
    </location>
</feature>
<dbReference type="RefSeq" id="WP_186912863.1">
    <property type="nucleotide sequence ID" value="NZ_JACOFV010000011.1"/>
</dbReference>
<sequence>MKKLLGFISLLSFLVCLPVVAEESQVQTIQKLNQFIDEWHDDAAHSRMAYFDKIAKDGVYIGTDKTERWTREDFKVWAKPAFARPSAWAFKVLDRHVAMTIDQSVIWFDEQLQTQMGICQASGVVRNTSEGFQIEHYQLSLTVPNDLIDYLSEGVKKNEQKQKNSP</sequence>
<evidence type="ECO:0000259" key="2">
    <source>
        <dbReference type="Pfam" id="PF13474"/>
    </source>
</evidence>
<comment type="caution">
    <text evidence="3">The sequence shown here is derived from an EMBL/GenBank/DDBJ whole genome shotgun (WGS) entry which is preliminary data.</text>
</comment>
<protein>
    <submittedName>
        <fullName evidence="3">Nuclear transport factor 2 family protein</fullName>
    </submittedName>
</protein>
<proteinExistence type="predicted"/>
<feature type="chain" id="PRO_5037080846" evidence="1">
    <location>
        <begin position="22"/>
        <end position="166"/>
    </location>
</feature>
<dbReference type="SUPFAM" id="SSF54427">
    <property type="entry name" value="NTF2-like"/>
    <property type="match status" value="1"/>
</dbReference>
<evidence type="ECO:0000313" key="3">
    <source>
        <dbReference type="EMBL" id="MBC3862913.1"/>
    </source>
</evidence>
<dbReference type="InterPro" id="IPR032710">
    <property type="entry name" value="NTF2-like_dom_sf"/>
</dbReference>
<organism evidence="3 4">
    <name type="scientific">Undibacterium jejuense</name>
    <dbReference type="NCBI Taxonomy" id="1344949"/>
    <lineage>
        <taxon>Bacteria</taxon>
        <taxon>Pseudomonadati</taxon>
        <taxon>Pseudomonadota</taxon>
        <taxon>Betaproteobacteria</taxon>
        <taxon>Burkholderiales</taxon>
        <taxon>Oxalobacteraceae</taxon>
        <taxon>Undibacterium</taxon>
    </lineage>
</organism>
<gene>
    <name evidence="3" type="ORF">H8K32_12445</name>
</gene>
<dbReference type="AlphaFoldDB" id="A0A923HQM8"/>
<keyword evidence="4" id="KW-1185">Reference proteome</keyword>
<dbReference type="EMBL" id="JACOFV010000011">
    <property type="protein sequence ID" value="MBC3862913.1"/>
    <property type="molecule type" value="Genomic_DNA"/>
</dbReference>
<keyword evidence="1" id="KW-0732">Signal</keyword>
<dbReference type="InterPro" id="IPR037401">
    <property type="entry name" value="SnoaL-like"/>
</dbReference>
<evidence type="ECO:0000256" key="1">
    <source>
        <dbReference type="SAM" id="SignalP"/>
    </source>
</evidence>
<reference evidence="3" key="1">
    <citation type="submission" date="2020-08" db="EMBL/GenBank/DDBJ databases">
        <title>Novel species isolated from subtropical streams in China.</title>
        <authorList>
            <person name="Lu H."/>
        </authorList>
    </citation>
    <scope>NUCLEOTIDE SEQUENCE</scope>
    <source>
        <strain evidence="3">KACC 12607</strain>
    </source>
</reference>
<name>A0A923HQM8_9BURK</name>
<dbReference type="Pfam" id="PF13474">
    <property type="entry name" value="SnoaL_3"/>
    <property type="match status" value="1"/>
</dbReference>
<feature type="domain" description="SnoaL-like" evidence="2">
    <location>
        <begin position="33"/>
        <end position="143"/>
    </location>
</feature>
<dbReference type="Proteomes" id="UP000634011">
    <property type="component" value="Unassembled WGS sequence"/>
</dbReference>
<evidence type="ECO:0000313" key="4">
    <source>
        <dbReference type="Proteomes" id="UP000634011"/>
    </source>
</evidence>